<name>A0ABR6CQL0_9BACI</name>
<dbReference type="InterPro" id="IPR013830">
    <property type="entry name" value="SGNH_hydro"/>
</dbReference>
<dbReference type="Proteomes" id="UP000626697">
    <property type="component" value="Unassembled WGS sequence"/>
</dbReference>
<sequence length="267" mass="30288">MIVLGKKSVRYITIIATTFSILWLLSFGWAIQNYYAGASNNEIKKQVNPKTIENKDQAFTIVALGDSLTRGTGDDSGKGYVGYVIDDLKQRFNGHVIVHNLAINGQVSSQLKEQVKQQNIQRQLAFADTIFLTIGANDLFQQGRTLENFDSAAIKIIKQNFIDNMRIIFADIRKVNSDAPIFFVGLYNPFFEADHTGVTSPTVHDWNRTAEDMSSSDPRIVFVPTFDIFQLFVNDYLYSDKFHPNQQGYRLIANRISPFIKWEGEGK</sequence>
<dbReference type="PANTHER" id="PTHR30383">
    <property type="entry name" value="THIOESTERASE 1/PROTEASE 1/LYSOPHOSPHOLIPASE L1"/>
    <property type="match status" value="1"/>
</dbReference>
<evidence type="ECO:0000256" key="1">
    <source>
        <dbReference type="SAM" id="Phobius"/>
    </source>
</evidence>
<dbReference type="InterPro" id="IPR036514">
    <property type="entry name" value="SGNH_hydro_sf"/>
</dbReference>
<dbReference type="Gene3D" id="3.40.50.1110">
    <property type="entry name" value="SGNH hydrolase"/>
    <property type="match status" value="1"/>
</dbReference>
<dbReference type="InterPro" id="IPR051532">
    <property type="entry name" value="Ester_Hydrolysis_Enzymes"/>
</dbReference>
<dbReference type="PANTHER" id="PTHR30383:SF27">
    <property type="entry name" value="SPORE GERMINATION LIPASE LIPC"/>
    <property type="match status" value="1"/>
</dbReference>
<proteinExistence type="predicted"/>
<keyword evidence="1" id="KW-1133">Transmembrane helix</keyword>
<feature type="domain" description="SGNH hydrolase-type esterase" evidence="2">
    <location>
        <begin position="63"/>
        <end position="251"/>
    </location>
</feature>
<feature type="transmembrane region" description="Helical" evidence="1">
    <location>
        <begin position="12"/>
        <end position="31"/>
    </location>
</feature>
<protein>
    <submittedName>
        <fullName evidence="3">Lysophospholipase L1-like esterase</fullName>
    </submittedName>
</protein>
<organism evidence="3 4">
    <name type="scientific">Peribacillus huizhouensis</name>
    <dbReference type="NCBI Taxonomy" id="1501239"/>
    <lineage>
        <taxon>Bacteria</taxon>
        <taxon>Bacillati</taxon>
        <taxon>Bacillota</taxon>
        <taxon>Bacilli</taxon>
        <taxon>Bacillales</taxon>
        <taxon>Bacillaceae</taxon>
        <taxon>Peribacillus</taxon>
    </lineage>
</organism>
<evidence type="ECO:0000313" key="4">
    <source>
        <dbReference type="Proteomes" id="UP000626697"/>
    </source>
</evidence>
<accession>A0ABR6CQL0</accession>
<dbReference type="EMBL" id="JACJHX010000006">
    <property type="protein sequence ID" value="MBA9026991.1"/>
    <property type="molecule type" value="Genomic_DNA"/>
</dbReference>
<keyword evidence="1" id="KW-0472">Membrane</keyword>
<gene>
    <name evidence="3" type="ORF">HNP81_002281</name>
</gene>
<evidence type="ECO:0000313" key="3">
    <source>
        <dbReference type="EMBL" id="MBA9026991.1"/>
    </source>
</evidence>
<keyword evidence="4" id="KW-1185">Reference proteome</keyword>
<reference evidence="3 4" key="1">
    <citation type="submission" date="2020-08" db="EMBL/GenBank/DDBJ databases">
        <title>Genomic Encyclopedia of Type Strains, Phase IV (KMG-IV): sequencing the most valuable type-strain genomes for metagenomic binning, comparative biology and taxonomic classification.</title>
        <authorList>
            <person name="Goeker M."/>
        </authorList>
    </citation>
    <scope>NUCLEOTIDE SEQUENCE [LARGE SCALE GENOMIC DNA]</scope>
    <source>
        <strain evidence="3 4">DSM 105481</strain>
    </source>
</reference>
<keyword evidence="1" id="KW-0812">Transmembrane</keyword>
<evidence type="ECO:0000259" key="2">
    <source>
        <dbReference type="Pfam" id="PF13472"/>
    </source>
</evidence>
<dbReference type="SUPFAM" id="SSF52266">
    <property type="entry name" value="SGNH hydrolase"/>
    <property type="match status" value="1"/>
</dbReference>
<dbReference type="RefSeq" id="WP_182502663.1">
    <property type="nucleotide sequence ID" value="NZ_JACJHX010000006.1"/>
</dbReference>
<dbReference type="Pfam" id="PF13472">
    <property type="entry name" value="Lipase_GDSL_2"/>
    <property type="match status" value="1"/>
</dbReference>
<comment type="caution">
    <text evidence="3">The sequence shown here is derived from an EMBL/GenBank/DDBJ whole genome shotgun (WGS) entry which is preliminary data.</text>
</comment>